<proteinExistence type="predicted"/>
<sequence length="122" mass="13842">MRKPTLALLILSASCGTVRTGEEGLYKYSLRTTIIENVENCESLLKKGSLRPQVCGRCRIIFEPQRNRLVVAETDECVPYNAYGCYTTSGDTFIINTVSCKPLTERLPRTPEQPVERKEQKR</sequence>
<comment type="caution">
    <text evidence="1">The sequence shown here is derived from an EMBL/GenBank/DDBJ whole genome shotgun (WGS) entry which is preliminary data.</text>
</comment>
<accession>A0A7C5X1R2</accession>
<name>A0A7C5X1R2_9AQUI</name>
<dbReference type="AlphaFoldDB" id="A0A7C5X1R2"/>
<organism evidence="1">
    <name type="scientific">Thermocrinis ruber</name>
    <dbReference type="NCBI Taxonomy" id="75906"/>
    <lineage>
        <taxon>Bacteria</taxon>
        <taxon>Pseudomonadati</taxon>
        <taxon>Aquificota</taxon>
        <taxon>Aquificia</taxon>
        <taxon>Aquificales</taxon>
        <taxon>Aquificaceae</taxon>
        <taxon>Thermocrinis</taxon>
    </lineage>
</organism>
<gene>
    <name evidence="1" type="ORF">ENN04_08000</name>
</gene>
<protein>
    <submittedName>
        <fullName evidence="1">Uncharacterized protein</fullName>
    </submittedName>
</protein>
<dbReference type="EMBL" id="DSAC01000098">
    <property type="protein sequence ID" value="HHO74553.1"/>
    <property type="molecule type" value="Genomic_DNA"/>
</dbReference>
<reference evidence="1" key="1">
    <citation type="journal article" date="2020" name="mSystems">
        <title>Genome- and Community-Level Interaction Insights into Carbon Utilization and Element Cycling Functions of Hydrothermarchaeota in Hydrothermal Sediment.</title>
        <authorList>
            <person name="Zhou Z."/>
            <person name="Liu Y."/>
            <person name="Xu W."/>
            <person name="Pan J."/>
            <person name="Luo Z.H."/>
            <person name="Li M."/>
        </authorList>
    </citation>
    <scope>NUCLEOTIDE SEQUENCE [LARGE SCALE GENOMIC DNA]</scope>
    <source>
        <strain evidence="1">SpSt-114</strain>
    </source>
</reference>
<evidence type="ECO:0000313" key="1">
    <source>
        <dbReference type="EMBL" id="HHO74553.1"/>
    </source>
</evidence>
<dbReference type="PROSITE" id="PS51257">
    <property type="entry name" value="PROKAR_LIPOPROTEIN"/>
    <property type="match status" value="1"/>
</dbReference>